<keyword evidence="6" id="KW-1185">Reference proteome</keyword>
<protein>
    <submittedName>
        <fullName evidence="5">DUF1704 domain-containing protein</fullName>
    </submittedName>
</protein>
<keyword evidence="3" id="KW-0378">Hydrolase</keyword>
<reference evidence="5 6" key="1">
    <citation type="submission" date="2021-05" db="EMBL/GenBank/DDBJ databases">
        <authorList>
            <person name="Zhang Z.D."/>
            <person name="Osman G."/>
        </authorList>
    </citation>
    <scope>NUCLEOTIDE SEQUENCE [LARGE SCALE GENOMIC DNA]</scope>
    <source>
        <strain evidence="5 6">KCTC 32217</strain>
    </source>
</reference>
<name>A0AAP2CKN1_9BACT</name>
<comment type="cofactor">
    <cofactor evidence="1">
        <name>Zn(2+)</name>
        <dbReference type="ChEBI" id="CHEBI:29105"/>
    </cofactor>
</comment>
<dbReference type="EMBL" id="JAHCMY010000012">
    <property type="protein sequence ID" value="MBS9525449.1"/>
    <property type="molecule type" value="Genomic_DNA"/>
</dbReference>
<keyword evidence="2" id="KW-0645">Protease</keyword>
<sequence length="610" mass="70824">MNEKTKESIQKALKTGKSLNLNLEQFGKVKIERRLPFLLIYRNPEPDNKKILRLVLGESSYIITNIEQTVNGKIADIIKLISKTLSEEYRAVMIIEIWIGSPECNTFKIKTSKEKAPATVETLYEGLVDFCSHQHELKTEIEYTPHRHPDNLDPILTLDQCQEVGAYLVGLEIPPFFKDEEKDEFYYMVFRDFKSQFSKILRKSIYEFIRVQTTFDIRNYQVLGSTTISPSVWDVDKQLFKIQENFQFLLLISPINTMEAKAEFIDHNFRINPKFLYRLLPIDPDQLKEELFKINIRSIEDPTLAFLFSDKREELEKQITMLKERGTSNFMFSSIRLYSSVDKDLYETARYLLKEIPPEDFSNSRWVEAEELAERCREEVKYYQKEYPKLDAKVEVKNDIVGMLVSKGQLYIGKSFKVPEERVEALVHHEIGTHVLTFYNGLAQPFKQLSIGFADYEELQEGIAVLAEYLVGGLTGDRLRLLAARVVAGHCLTEGSTFEETFMELTEHYNLDRESAFQVTARIHQGGGCTKDIIYLRGLIKLIDYLKEGGELEPLFIGKIALKHIPLMEELRMRDILKPAPMTPRFLLNEKSLERLEKVKEGLSLIDMIK</sequence>
<evidence type="ECO:0000256" key="3">
    <source>
        <dbReference type="ARBA" id="ARBA00022801"/>
    </source>
</evidence>
<dbReference type="SMART" id="SM01154">
    <property type="entry name" value="DUF1704"/>
    <property type="match status" value="1"/>
</dbReference>
<dbReference type="PANTHER" id="PTHR31817:SF0">
    <property type="entry name" value="CHROMOSOME UNDETERMINED SCAFFOLD_67, WHOLE GENOME SHOTGUN SEQUENCE"/>
    <property type="match status" value="1"/>
</dbReference>
<evidence type="ECO:0000313" key="5">
    <source>
        <dbReference type="EMBL" id="MBS9525449.1"/>
    </source>
</evidence>
<dbReference type="GO" id="GO:0006508">
    <property type="term" value="P:proteolysis"/>
    <property type="evidence" value="ECO:0007669"/>
    <property type="project" value="UniProtKB-KW"/>
</dbReference>
<accession>A0AAP2CKN1</accession>
<dbReference type="Proteomes" id="UP001319104">
    <property type="component" value="Unassembled WGS sequence"/>
</dbReference>
<comment type="caution">
    <text evidence="5">The sequence shown here is derived from an EMBL/GenBank/DDBJ whole genome shotgun (WGS) entry which is preliminary data.</text>
</comment>
<evidence type="ECO:0000256" key="2">
    <source>
        <dbReference type="ARBA" id="ARBA00022670"/>
    </source>
</evidence>
<dbReference type="GO" id="GO:0008237">
    <property type="term" value="F:metallopeptidase activity"/>
    <property type="evidence" value="ECO:0007669"/>
    <property type="project" value="UniProtKB-KW"/>
</dbReference>
<dbReference type="RefSeq" id="WP_213946309.1">
    <property type="nucleotide sequence ID" value="NZ_JAHCMY010000012.1"/>
</dbReference>
<dbReference type="AlphaFoldDB" id="A0AAP2CKN1"/>
<keyword evidence="4" id="KW-0482">Metalloprotease</keyword>
<dbReference type="PANTHER" id="PTHR31817">
    <property type="match status" value="1"/>
</dbReference>
<evidence type="ECO:0000313" key="6">
    <source>
        <dbReference type="Proteomes" id="UP001319104"/>
    </source>
</evidence>
<dbReference type="Pfam" id="PF08014">
    <property type="entry name" value="MATCAP"/>
    <property type="match status" value="1"/>
</dbReference>
<proteinExistence type="predicted"/>
<evidence type="ECO:0000256" key="1">
    <source>
        <dbReference type="ARBA" id="ARBA00001947"/>
    </source>
</evidence>
<dbReference type="InterPro" id="IPR012548">
    <property type="entry name" value="MATCAP"/>
</dbReference>
<gene>
    <name evidence="5" type="ORF">KI659_15640</name>
</gene>
<dbReference type="GO" id="GO:0080164">
    <property type="term" value="P:regulation of nitric oxide metabolic process"/>
    <property type="evidence" value="ECO:0007669"/>
    <property type="project" value="TreeGrafter"/>
</dbReference>
<evidence type="ECO:0000256" key="4">
    <source>
        <dbReference type="ARBA" id="ARBA00023049"/>
    </source>
</evidence>
<organism evidence="5 6">
    <name type="scientific">Litoribacter ruber</name>
    <dbReference type="NCBI Taxonomy" id="702568"/>
    <lineage>
        <taxon>Bacteria</taxon>
        <taxon>Pseudomonadati</taxon>
        <taxon>Bacteroidota</taxon>
        <taxon>Cytophagia</taxon>
        <taxon>Cytophagales</taxon>
        <taxon>Cyclobacteriaceae</taxon>
        <taxon>Litoribacter</taxon>
    </lineage>
</organism>